<dbReference type="CDD" id="cd09294">
    <property type="entry name" value="SmpB"/>
    <property type="match status" value="1"/>
</dbReference>
<proteinExistence type="inferred from homology"/>
<dbReference type="AlphaFoldDB" id="A0A0F9AJX6"/>
<dbReference type="Pfam" id="PF01668">
    <property type="entry name" value="SmpB"/>
    <property type="match status" value="1"/>
</dbReference>
<organism evidence="3">
    <name type="scientific">marine sediment metagenome</name>
    <dbReference type="NCBI Taxonomy" id="412755"/>
    <lineage>
        <taxon>unclassified sequences</taxon>
        <taxon>metagenomes</taxon>
        <taxon>ecological metagenomes</taxon>
    </lineage>
</organism>
<dbReference type="GO" id="GO:0005829">
    <property type="term" value="C:cytosol"/>
    <property type="evidence" value="ECO:0007669"/>
    <property type="project" value="TreeGrafter"/>
</dbReference>
<dbReference type="InterPro" id="IPR000037">
    <property type="entry name" value="SsrA-bd_prot"/>
</dbReference>
<dbReference type="PANTHER" id="PTHR30308">
    <property type="entry name" value="TMRNA-BINDING COMPONENT OF TRANS-TRANSLATION TAGGING COMPLEX"/>
    <property type="match status" value="1"/>
</dbReference>
<dbReference type="Gene3D" id="2.40.280.10">
    <property type="match status" value="1"/>
</dbReference>
<dbReference type="HAMAP" id="MF_00023">
    <property type="entry name" value="SmpB"/>
    <property type="match status" value="1"/>
</dbReference>
<dbReference type="InterPro" id="IPR020081">
    <property type="entry name" value="SsrA-bd_prot_CS"/>
</dbReference>
<dbReference type="PROSITE" id="PS01317">
    <property type="entry name" value="SSRP"/>
    <property type="match status" value="1"/>
</dbReference>
<sequence>MAKKKKQTDGKKERKSPRIINRKARHEYHISEVVECGMELVGTEVKSLRAGHGKIDEAYARIDRSGETFLIGANISLYPQAADGMQHDPTRKRKLLLHRRQIHQLEVHLRQKGKTLVPLAIFFKGGWAKCELGIAEGKKAYDKRDAIRKRQQQRDIAREMRRR</sequence>
<dbReference type="NCBIfam" id="NF003843">
    <property type="entry name" value="PRK05422.1"/>
    <property type="match status" value="1"/>
</dbReference>
<dbReference type="PANTHER" id="PTHR30308:SF2">
    <property type="entry name" value="SSRA-BINDING PROTEIN"/>
    <property type="match status" value="1"/>
</dbReference>
<evidence type="ECO:0000256" key="1">
    <source>
        <dbReference type="ARBA" id="ARBA00022490"/>
    </source>
</evidence>
<dbReference type="InterPro" id="IPR023620">
    <property type="entry name" value="SmpB"/>
</dbReference>
<dbReference type="EMBL" id="LAZR01054326">
    <property type="protein sequence ID" value="KKK78799.1"/>
    <property type="molecule type" value="Genomic_DNA"/>
</dbReference>
<evidence type="ECO:0000313" key="3">
    <source>
        <dbReference type="EMBL" id="KKK78799.1"/>
    </source>
</evidence>
<gene>
    <name evidence="3" type="ORF">LCGC14_2839940</name>
</gene>
<evidence type="ECO:0008006" key="4">
    <source>
        <dbReference type="Google" id="ProtNLM"/>
    </source>
</evidence>
<keyword evidence="2" id="KW-0694">RNA-binding</keyword>
<name>A0A0F9AJX6_9ZZZZ</name>
<accession>A0A0F9AJX6</accession>
<reference evidence="3" key="1">
    <citation type="journal article" date="2015" name="Nature">
        <title>Complex archaea that bridge the gap between prokaryotes and eukaryotes.</title>
        <authorList>
            <person name="Spang A."/>
            <person name="Saw J.H."/>
            <person name="Jorgensen S.L."/>
            <person name="Zaremba-Niedzwiedzka K."/>
            <person name="Martijn J."/>
            <person name="Lind A.E."/>
            <person name="van Eijk R."/>
            <person name="Schleper C."/>
            <person name="Guy L."/>
            <person name="Ettema T.J."/>
        </authorList>
    </citation>
    <scope>NUCLEOTIDE SEQUENCE</scope>
</reference>
<dbReference type="SUPFAM" id="SSF74982">
    <property type="entry name" value="Small protein B (SmpB)"/>
    <property type="match status" value="1"/>
</dbReference>
<evidence type="ECO:0000256" key="2">
    <source>
        <dbReference type="ARBA" id="ARBA00022884"/>
    </source>
</evidence>
<protein>
    <recommendedName>
        <fullName evidence="4">SsrA-binding protein</fullName>
    </recommendedName>
</protein>
<dbReference type="GO" id="GO:0070930">
    <property type="term" value="P:trans-translation-dependent protein tagging"/>
    <property type="evidence" value="ECO:0007669"/>
    <property type="project" value="TreeGrafter"/>
</dbReference>
<keyword evidence="1" id="KW-0963">Cytoplasm</keyword>
<dbReference type="NCBIfam" id="TIGR00086">
    <property type="entry name" value="smpB"/>
    <property type="match status" value="1"/>
</dbReference>
<comment type="caution">
    <text evidence="3">The sequence shown here is derived from an EMBL/GenBank/DDBJ whole genome shotgun (WGS) entry which is preliminary data.</text>
</comment>
<dbReference type="GO" id="GO:0003723">
    <property type="term" value="F:RNA binding"/>
    <property type="evidence" value="ECO:0007669"/>
    <property type="project" value="UniProtKB-KW"/>
</dbReference>